<accession>A0A9P8CTH1</accession>
<proteinExistence type="predicted"/>
<feature type="region of interest" description="Disordered" evidence="1">
    <location>
        <begin position="64"/>
        <end position="139"/>
    </location>
</feature>
<dbReference type="OrthoDB" id="5281682at2759"/>
<feature type="compositionally biased region" description="Polar residues" evidence="1">
    <location>
        <begin position="111"/>
        <end position="120"/>
    </location>
</feature>
<gene>
    <name evidence="2" type="ORF">F5Z01DRAFT_645482</name>
</gene>
<name>A0A9P8CTH1_9HYPO</name>
<comment type="caution">
    <text evidence="2">The sequence shown here is derived from an EMBL/GenBank/DDBJ whole genome shotgun (WGS) entry which is preliminary data.</text>
</comment>
<evidence type="ECO:0000313" key="3">
    <source>
        <dbReference type="Proteomes" id="UP000887229"/>
    </source>
</evidence>
<evidence type="ECO:0000256" key="1">
    <source>
        <dbReference type="SAM" id="MobiDB-lite"/>
    </source>
</evidence>
<evidence type="ECO:0000313" key="2">
    <source>
        <dbReference type="EMBL" id="KAG9258240.1"/>
    </source>
</evidence>
<dbReference type="GeneID" id="70293745"/>
<dbReference type="AlphaFoldDB" id="A0A9P8CTH1"/>
<dbReference type="Proteomes" id="UP000887229">
    <property type="component" value="Unassembled WGS sequence"/>
</dbReference>
<organism evidence="2 3">
    <name type="scientific">Emericellopsis atlantica</name>
    <dbReference type="NCBI Taxonomy" id="2614577"/>
    <lineage>
        <taxon>Eukaryota</taxon>
        <taxon>Fungi</taxon>
        <taxon>Dikarya</taxon>
        <taxon>Ascomycota</taxon>
        <taxon>Pezizomycotina</taxon>
        <taxon>Sordariomycetes</taxon>
        <taxon>Hypocreomycetidae</taxon>
        <taxon>Hypocreales</taxon>
        <taxon>Bionectriaceae</taxon>
        <taxon>Emericellopsis</taxon>
    </lineage>
</organism>
<protein>
    <submittedName>
        <fullName evidence="2">Uncharacterized protein</fullName>
    </submittedName>
</protein>
<keyword evidence="3" id="KW-1185">Reference proteome</keyword>
<dbReference type="RefSeq" id="XP_046122164.1">
    <property type="nucleotide sequence ID" value="XM_046262842.1"/>
</dbReference>
<reference evidence="2" key="1">
    <citation type="journal article" date="2021" name="IMA Fungus">
        <title>Genomic characterization of three marine fungi, including Emericellopsis atlantica sp. nov. with signatures of a generalist lifestyle and marine biomass degradation.</title>
        <authorList>
            <person name="Hagestad O.C."/>
            <person name="Hou L."/>
            <person name="Andersen J.H."/>
            <person name="Hansen E.H."/>
            <person name="Altermark B."/>
            <person name="Li C."/>
            <person name="Kuhnert E."/>
            <person name="Cox R.J."/>
            <person name="Crous P.W."/>
            <person name="Spatafora J.W."/>
            <person name="Lail K."/>
            <person name="Amirebrahimi M."/>
            <person name="Lipzen A."/>
            <person name="Pangilinan J."/>
            <person name="Andreopoulos W."/>
            <person name="Hayes R.D."/>
            <person name="Ng V."/>
            <person name="Grigoriev I.V."/>
            <person name="Jackson S.A."/>
            <person name="Sutton T.D.S."/>
            <person name="Dobson A.D.W."/>
            <person name="Rama T."/>
        </authorList>
    </citation>
    <scope>NUCLEOTIDE SEQUENCE</scope>
    <source>
        <strain evidence="2">TS7</strain>
    </source>
</reference>
<dbReference type="EMBL" id="MU251244">
    <property type="protein sequence ID" value="KAG9258240.1"/>
    <property type="molecule type" value="Genomic_DNA"/>
</dbReference>
<sequence>MANYERMEADFNSQDDQPDVVRLLRMEGQPRNESIFAEPKITADFLSADHSSCLHTRPIAKSDMNIPSAPSAPLTERPIGSAFMSPMRPKSTPFPYPNSERGSRSEYDLETSFTQRSTPSREMESDDMESLGTSSEREANNAKLRLGDLPLEMLEAILDHIFGFRVSATSLSGKAMLGSNNSQWSTAMRYSRRRELTVLSCVNKTWKVLIQQRLYRHIKLKGTLDSLEEAQMHLACHPTLRGYVHHVEIWYPVFCPTPATHPRLGRSHHAPDAAEARCPRPSNNTKCTLEETFRFVQITLPKARIFTLEGGERRKAPKIVTFRGRHRSELPVLESIHTLITKGQWNLAREDADFVTLLQSMPNLAQWHASYSRGKSKSYISMARILPHLEVMAPALNEIRLSIEGDGRRETHSPVFYRKVAQQTNVCCSLARAAVNMERFTYSGRLCHHLFDGLARLSDPRVSKLRSIDITVKNCCRSLLEIDKHESASGIMDLEFIRRFESLTMAAIKSLAVLKQVTHLRIRFIDLDAPLPQLNPFFSYQGNVVMGVWSPDIIAEMERVRPMAQWQEINDTFGTIEYGKDGKMILRPETPGTKTRSLPLSQYRRLTAGSHRMTIT</sequence>